<organism evidence="4">
    <name type="scientific">Cylindrotheca fusiformis</name>
    <name type="common">Marine diatom</name>
    <dbReference type="NCBI Taxonomy" id="2853"/>
    <lineage>
        <taxon>Eukaryota</taxon>
        <taxon>Sar</taxon>
        <taxon>Stramenopiles</taxon>
        <taxon>Ochrophyta</taxon>
        <taxon>Bacillariophyta</taxon>
        <taxon>Bacillariophyceae</taxon>
        <taxon>Bacillariophycidae</taxon>
        <taxon>Bacillariales</taxon>
        <taxon>Bacillariaceae</taxon>
        <taxon>Cylindrotheca</taxon>
    </lineage>
</organism>
<feature type="region of interest" description="Disordered" evidence="1">
    <location>
        <begin position="377"/>
        <end position="413"/>
    </location>
</feature>
<evidence type="ECO:0000259" key="3">
    <source>
        <dbReference type="Pfam" id="PF24269"/>
    </source>
</evidence>
<feature type="compositionally biased region" description="Low complexity" evidence="1">
    <location>
        <begin position="509"/>
        <end position="523"/>
    </location>
</feature>
<name>O22016_CYLFU</name>
<feature type="compositionally biased region" description="Pro residues" evidence="1">
    <location>
        <begin position="189"/>
        <end position="204"/>
    </location>
</feature>
<feature type="signal peptide" evidence="2">
    <location>
        <begin position="1"/>
        <end position="22"/>
    </location>
</feature>
<dbReference type="InterPro" id="IPR055890">
    <property type="entry name" value="DUF7467"/>
</dbReference>
<keyword evidence="2" id="KW-0732">Signal</keyword>
<reference evidence="4" key="1">
    <citation type="journal article" date="1997" name="Eur. J. Biochem.">
        <title>Characterization of a 200-kDa diatom protein that is specifically associated with a silica-based substructure of the cell wall.</title>
        <authorList>
            <person name="Kroeger N."/>
            <person name="Lehmann G."/>
            <person name="Rachel R."/>
            <person name="Sumper M."/>
        </authorList>
    </citation>
    <scope>NUCLEOTIDE SEQUENCE</scope>
</reference>
<dbReference type="PRINTS" id="PR01217">
    <property type="entry name" value="PRICHEXTENSN"/>
</dbReference>
<feature type="compositionally biased region" description="Pro residues" evidence="1">
    <location>
        <begin position="478"/>
        <end position="493"/>
    </location>
</feature>
<accession>O22016</accession>
<evidence type="ECO:0000256" key="1">
    <source>
        <dbReference type="SAM" id="MobiDB-lite"/>
    </source>
</evidence>
<dbReference type="AlphaFoldDB" id="O22016"/>
<dbReference type="Pfam" id="PF24269">
    <property type="entry name" value="DUF7467"/>
    <property type="match status" value="1"/>
</dbReference>
<proteinExistence type="predicted"/>
<feature type="domain" description="DUF7467" evidence="3">
    <location>
        <begin position="635"/>
        <end position="727"/>
    </location>
</feature>
<feature type="region of interest" description="Disordered" evidence="1">
    <location>
        <begin position="473"/>
        <end position="526"/>
    </location>
</feature>
<evidence type="ECO:0000313" key="4">
    <source>
        <dbReference type="EMBL" id="CAA75361.1"/>
    </source>
</evidence>
<feature type="region of interest" description="Disordered" evidence="1">
    <location>
        <begin position="43"/>
        <end position="124"/>
    </location>
</feature>
<evidence type="ECO:0000256" key="2">
    <source>
        <dbReference type="SAM" id="SignalP"/>
    </source>
</evidence>
<gene>
    <name evidence="4" type="primary">hepB</name>
</gene>
<dbReference type="EMBL" id="Y15086">
    <property type="protein sequence ID" value="CAA75361.1"/>
    <property type="molecule type" value="Genomic_DNA"/>
</dbReference>
<sequence length="886" mass="95316">MEIISLRLVLLLQLLCLGCAAGEAVENRELNQEDEVWYSRMYQEVNSLTPPPTPPPTRPPTRPPTPPPTRPPTPSPTPPPTPSPNTPPTPPPTPPPTRPPTPPPTPAPSRPTDLEPSSQPSECSDVIEKCPIDECFLPYTDPSRPLDCTDPSINRPDCDILPTPQDIGCPSCCAFECRPDNPMFTPSPDGSPPICSPTMMPSPQPSGVVDSPTPEPSSAPSDCAEVIEQCPIDECFLPYGDSSRPKDCTDPDINRPDCDVLPTPQNIGCPACCAFECRPDNPMFTPSPDGSPPICSPTMMPSPEPSSQPSECADVIEQCPIDACFLPKTDPSRPLDCTDPQVDRPDCDVLPTPINIGCPNCCAFECSPDNPMFTPSPDGSPPICSPTMMPSPLPSGGGNPLTPQPSSQPSECSDILEQCPHDTCFLPFDDPLRPPSCTDPSVDRPDCDVLPTPANIGCPTCCPSECRPDNPMFSPSPDGSPPICSPTMMPSPLPSDENNPLTPEPSAAPSPVLSLSPSSAPSPTDGPECGLDLKFDTLCQFSCRFDICVERPYRMQMRYNGGGCQGTNFRRCPIRDPDPTPDLPNPDPCTCTKEELPCEDWNNNNECEDFSVTGAVCNSIDQFCEDQSNRDPIPGCGPPPADVQHTVYIEAFGKEDELYFSGPVAVNTTWEAVTEGEEVDANTDIFTYEWIEGEGKGRMMQHVVFHSSCSQELFLTDQFGSQQLLEFDSFCDVSCSDGGCVEVTEDGLTFGRRRISLFADSGGPQLDFSLEVTSPGENVELEQVLGLVSVDDSSTPTQFFNFSNVIGTIVPPPVVLNPDDLKVAVNQNYTIGAIVTGFLEADPSLPCQQVAQGTLICEKVDDLDCECPPCDGGGDGKKPKKKNTRI</sequence>
<feature type="compositionally biased region" description="Pro residues" evidence="1">
    <location>
        <begin position="378"/>
        <end position="393"/>
    </location>
</feature>
<feature type="region of interest" description="Disordered" evidence="1">
    <location>
        <begin position="188"/>
        <end position="221"/>
    </location>
</feature>
<feature type="compositionally biased region" description="Pro residues" evidence="1">
    <location>
        <begin position="49"/>
        <end position="109"/>
    </location>
</feature>
<feature type="chain" id="PRO_5004157803" evidence="2">
    <location>
        <begin position="23"/>
        <end position="886"/>
    </location>
</feature>
<protein>
    <submittedName>
        <fullName evidence="4">HepB protein</fullName>
    </submittedName>
</protein>